<evidence type="ECO:0000313" key="2">
    <source>
        <dbReference type="Proteomes" id="UP001242480"/>
    </source>
</evidence>
<keyword evidence="1" id="KW-0969">Cilium</keyword>
<evidence type="ECO:0000313" key="1">
    <source>
        <dbReference type="EMBL" id="MDQ0473057.1"/>
    </source>
</evidence>
<sequence>MTMNPRELEASLLLKAARQLQAVQDDWDNKKSDLSNALDFNRKLWTFLLTAVTNPDNPLPANIRENVANLGIFILGQILETAQAPSADKIKILIDLNRELASGLNTPA</sequence>
<comment type="caution">
    <text evidence="1">The sequence shown here is derived from an EMBL/GenBank/DDBJ whole genome shotgun (WGS) entry which is preliminary data.</text>
</comment>
<dbReference type="Pfam" id="PF07309">
    <property type="entry name" value="FlaF"/>
    <property type="match status" value="1"/>
</dbReference>
<name>A0ABU0JIU2_9HYPH</name>
<keyword evidence="1" id="KW-0282">Flagellum</keyword>
<keyword evidence="1" id="KW-0966">Cell projection</keyword>
<dbReference type="NCBIfam" id="NF009435">
    <property type="entry name" value="PRK12794.1"/>
    <property type="match status" value="1"/>
</dbReference>
<dbReference type="EMBL" id="JAUSVX010000014">
    <property type="protein sequence ID" value="MDQ0473057.1"/>
    <property type="molecule type" value="Genomic_DNA"/>
</dbReference>
<protein>
    <submittedName>
        <fullName evidence="1">Flagellar protein FlaF</fullName>
    </submittedName>
</protein>
<keyword evidence="2" id="KW-1185">Reference proteome</keyword>
<proteinExistence type="predicted"/>
<accession>A0ABU0JIU2</accession>
<reference evidence="1 2" key="1">
    <citation type="submission" date="2023-07" db="EMBL/GenBank/DDBJ databases">
        <title>Genomic Encyclopedia of Type Strains, Phase IV (KMG-IV): sequencing the most valuable type-strain genomes for metagenomic binning, comparative biology and taxonomic classification.</title>
        <authorList>
            <person name="Goeker M."/>
        </authorList>
    </citation>
    <scope>NUCLEOTIDE SEQUENCE [LARGE SCALE GENOMIC DNA]</scope>
    <source>
        <strain evidence="1 2">DSM 19619</strain>
    </source>
</reference>
<organism evidence="1 2">
    <name type="scientific">Labrys wisconsinensis</name>
    <dbReference type="NCBI Taxonomy" id="425677"/>
    <lineage>
        <taxon>Bacteria</taxon>
        <taxon>Pseudomonadati</taxon>
        <taxon>Pseudomonadota</taxon>
        <taxon>Alphaproteobacteria</taxon>
        <taxon>Hyphomicrobiales</taxon>
        <taxon>Xanthobacteraceae</taxon>
        <taxon>Labrys</taxon>
    </lineage>
</organism>
<dbReference type="InterPro" id="IPR010845">
    <property type="entry name" value="FlaF"/>
</dbReference>
<gene>
    <name evidence="1" type="ORF">QO011_006090</name>
</gene>
<dbReference type="Proteomes" id="UP001242480">
    <property type="component" value="Unassembled WGS sequence"/>
</dbReference>